<organism evidence="5 6">
    <name type="scientific">Subdoligranulum variabile</name>
    <dbReference type="NCBI Taxonomy" id="214851"/>
    <lineage>
        <taxon>Bacteria</taxon>
        <taxon>Bacillati</taxon>
        <taxon>Bacillota</taxon>
        <taxon>Clostridia</taxon>
        <taxon>Eubacteriales</taxon>
        <taxon>Oscillospiraceae</taxon>
        <taxon>Subdoligranulum</taxon>
    </lineage>
</organism>
<keyword evidence="3" id="KW-0804">Transcription</keyword>
<dbReference type="PROSITE" id="PS01124">
    <property type="entry name" value="HTH_ARAC_FAMILY_2"/>
    <property type="match status" value="1"/>
</dbReference>
<reference evidence="5" key="2">
    <citation type="submission" date="2021-09" db="EMBL/GenBank/DDBJ databases">
        <authorList>
            <person name="Gilroy R."/>
        </authorList>
    </citation>
    <scope>NUCLEOTIDE SEQUENCE</scope>
    <source>
        <strain evidence="5">ChiBcec21-2208</strain>
    </source>
</reference>
<dbReference type="GO" id="GO:0003700">
    <property type="term" value="F:DNA-binding transcription factor activity"/>
    <property type="evidence" value="ECO:0007669"/>
    <property type="project" value="InterPro"/>
</dbReference>
<dbReference type="SUPFAM" id="SSF46689">
    <property type="entry name" value="Homeodomain-like"/>
    <property type="match status" value="2"/>
</dbReference>
<dbReference type="Pfam" id="PF12833">
    <property type="entry name" value="HTH_18"/>
    <property type="match status" value="1"/>
</dbReference>
<dbReference type="InterPro" id="IPR018062">
    <property type="entry name" value="HTH_AraC-typ_CS"/>
</dbReference>
<dbReference type="InterPro" id="IPR009057">
    <property type="entry name" value="Homeodomain-like_sf"/>
</dbReference>
<evidence type="ECO:0000313" key="6">
    <source>
        <dbReference type="Proteomes" id="UP000782880"/>
    </source>
</evidence>
<dbReference type="EMBL" id="DYVE01000045">
    <property type="protein sequence ID" value="HJG27310.1"/>
    <property type="molecule type" value="Genomic_DNA"/>
</dbReference>
<dbReference type="GO" id="GO:0043565">
    <property type="term" value="F:sequence-specific DNA binding"/>
    <property type="evidence" value="ECO:0007669"/>
    <property type="project" value="InterPro"/>
</dbReference>
<dbReference type="AlphaFoldDB" id="A0A921LN71"/>
<dbReference type="PANTHER" id="PTHR43280:SF28">
    <property type="entry name" value="HTH-TYPE TRANSCRIPTIONAL ACTIVATOR RHAS"/>
    <property type="match status" value="1"/>
</dbReference>
<dbReference type="PRINTS" id="PR00032">
    <property type="entry name" value="HTHARAC"/>
</dbReference>
<dbReference type="PANTHER" id="PTHR43280">
    <property type="entry name" value="ARAC-FAMILY TRANSCRIPTIONAL REGULATOR"/>
    <property type="match status" value="1"/>
</dbReference>
<dbReference type="InterPro" id="IPR037923">
    <property type="entry name" value="HTH-like"/>
</dbReference>
<comment type="caution">
    <text evidence="5">The sequence shown here is derived from an EMBL/GenBank/DDBJ whole genome shotgun (WGS) entry which is preliminary data.</text>
</comment>
<dbReference type="InterPro" id="IPR013096">
    <property type="entry name" value="Cupin_2"/>
</dbReference>
<dbReference type="InterPro" id="IPR014710">
    <property type="entry name" value="RmlC-like_jellyroll"/>
</dbReference>
<dbReference type="Gene3D" id="1.10.10.60">
    <property type="entry name" value="Homeodomain-like"/>
    <property type="match status" value="1"/>
</dbReference>
<name>A0A921LN71_9FIRM</name>
<dbReference type="InterPro" id="IPR020449">
    <property type="entry name" value="Tscrpt_reg_AraC-type_HTH"/>
</dbReference>
<dbReference type="SUPFAM" id="SSF51215">
    <property type="entry name" value="Regulatory protein AraC"/>
    <property type="match status" value="1"/>
</dbReference>
<evidence type="ECO:0000313" key="5">
    <source>
        <dbReference type="EMBL" id="HJG27310.1"/>
    </source>
</evidence>
<evidence type="ECO:0000259" key="4">
    <source>
        <dbReference type="PROSITE" id="PS01124"/>
    </source>
</evidence>
<dbReference type="PROSITE" id="PS00041">
    <property type="entry name" value="HTH_ARAC_FAMILY_1"/>
    <property type="match status" value="1"/>
</dbReference>
<gene>
    <name evidence="5" type="ORF">K8V20_01500</name>
</gene>
<dbReference type="SMART" id="SM00342">
    <property type="entry name" value="HTH_ARAC"/>
    <property type="match status" value="1"/>
</dbReference>
<dbReference type="Proteomes" id="UP000782880">
    <property type="component" value="Unassembled WGS sequence"/>
</dbReference>
<proteinExistence type="predicted"/>
<evidence type="ECO:0000256" key="3">
    <source>
        <dbReference type="ARBA" id="ARBA00023163"/>
    </source>
</evidence>
<evidence type="ECO:0000256" key="2">
    <source>
        <dbReference type="ARBA" id="ARBA00023125"/>
    </source>
</evidence>
<dbReference type="Pfam" id="PF07883">
    <property type="entry name" value="Cupin_2"/>
    <property type="match status" value="1"/>
</dbReference>
<keyword evidence="2" id="KW-0238">DNA-binding</keyword>
<reference evidence="5" key="1">
    <citation type="journal article" date="2021" name="PeerJ">
        <title>Extensive microbial diversity within the chicken gut microbiome revealed by metagenomics and culture.</title>
        <authorList>
            <person name="Gilroy R."/>
            <person name="Ravi A."/>
            <person name="Getino M."/>
            <person name="Pursley I."/>
            <person name="Horton D.L."/>
            <person name="Alikhan N.F."/>
            <person name="Baker D."/>
            <person name="Gharbi K."/>
            <person name="Hall N."/>
            <person name="Watson M."/>
            <person name="Adriaenssens E.M."/>
            <person name="Foster-Nyarko E."/>
            <person name="Jarju S."/>
            <person name="Secka A."/>
            <person name="Antonio M."/>
            <person name="Oren A."/>
            <person name="Chaudhuri R.R."/>
            <person name="La Ragione R."/>
            <person name="Hildebrand F."/>
            <person name="Pallen M.J."/>
        </authorList>
    </citation>
    <scope>NUCLEOTIDE SEQUENCE</scope>
    <source>
        <strain evidence="5">ChiBcec21-2208</strain>
    </source>
</reference>
<keyword evidence="1" id="KW-0805">Transcription regulation</keyword>
<dbReference type="InterPro" id="IPR018060">
    <property type="entry name" value="HTH_AraC"/>
</dbReference>
<feature type="domain" description="HTH araC/xylS-type" evidence="4">
    <location>
        <begin position="196"/>
        <end position="294"/>
    </location>
</feature>
<evidence type="ECO:0000256" key="1">
    <source>
        <dbReference type="ARBA" id="ARBA00023015"/>
    </source>
</evidence>
<accession>A0A921LN71</accession>
<dbReference type="Gene3D" id="2.60.120.10">
    <property type="entry name" value="Jelly Rolls"/>
    <property type="match status" value="1"/>
</dbReference>
<protein>
    <submittedName>
        <fullName evidence="5">AraC family transcriptional regulator</fullName>
    </submittedName>
</protein>
<sequence>MPVIVDQSMREQISREGDDFPLSFFENELGELPKREGPLHWHPEFEIAKAETGVLEYQVGQTHIVLKAGDSVMVNRNLLHSVRQIAGDLPDPMPVVVFSGTLIAPETGTIYQKYIAPIADSESLPFVVFRQKDDWCRNICCLVDELFAHLKQREPCYEMAVQRDLSCLFEALYRHWDVLPKSQATGMQLRSQVRVQKMLAYMYAHYAEPITFADIAAAASISRSEAARCFHEYMDCSPVHVLIRYRLQTAHRLLHDTDLTVQEISLACGFRSTNYFGRQFRKNYGYTPGQVRNLGK</sequence>